<evidence type="ECO:0008006" key="6">
    <source>
        <dbReference type="Google" id="ProtNLM"/>
    </source>
</evidence>
<dbReference type="GO" id="GO:0031593">
    <property type="term" value="F:polyubiquitin modification-dependent protein binding"/>
    <property type="evidence" value="ECO:0007669"/>
    <property type="project" value="TreeGrafter"/>
</dbReference>
<organism evidence="4 5">
    <name type="scientific">Tropilaelaps mercedesae</name>
    <dbReference type="NCBI Taxonomy" id="418985"/>
    <lineage>
        <taxon>Eukaryota</taxon>
        <taxon>Metazoa</taxon>
        <taxon>Ecdysozoa</taxon>
        <taxon>Arthropoda</taxon>
        <taxon>Chelicerata</taxon>
        <taxon>Arachnida</taxon>
        <taxon>Acari</taxon>
        <taxon>Parasitiformes</taxon>
        <taxon>Mesostigmata</taxon>
        <taxon>Gamasina</taxon>
        <taxon>Dermanyssoidea</taxon>
        <taxon>Laelapidae</taxon>
        <taxon>Tropilaelaps</taxon>
    </lineage>
</organism>
<name>A0A1V9WYF0_9ACAR</name>
<reference evidence="4 5" key="1">
    <citation type="journal article" date="2017" name="Gigascience">
        <title>Draft genome of the honey bee ectoparasitic mite, Tropilaelaps mercedesae, is shaped by the parasitic life history.</title>
        <authorList>
            <person name="Dong X."/>
            <person name="Armstrong S.D."/>
            <person name="Xia D."/>
            <person name="Makepeace B.L."/>
            <person name="Darby A.C."/>
            <person name="Kadowaki T."/>
        </authorList>
    </citation>
    <scope>NUCLEOTIDE SEQUENCE [LARGE SCALE GENOMIC DNA]</scope>
    <source>
        <strain evidence="4">Wuxi-XJTLU</strain>
    </source>
</reference>
<evidence type="ECO:0000313" key="5">
    <source>
        <dbReference type="Proteomes" id="UP000192247"/>
    </source>
</evidence>
<dbReference type="Pfam" id="PF00627">
    <property type="entry name" value="UBA"/>
    <property type="match status" value="1"/>
</dbReference>
<dbReference type="InParanoid" id="A0A1V9WYF0"/>
<sequence length="307" mass="33973">MFRLVVIEVSPWQEGGMHRRECLPIECGSSMAQLRALVGTTFGKHIDNVQLIYLGKILEDTESLEEAGLNAGSIVLLYPKHEFINPLPSTENDRQRNKDKILTCVKELLKKRALHAIEKTDVQMHVLRSMPHLECSTMALLQSERLLKKWVQEKDHKTLNKLAQEHPFLGDALEKALQCLLSQGVPVIPKQSGNAYSVDALSDGSEDEADMQGFHYHVPSRPGGSRPQLSGMRSPGQQPQRGAITNEMLQAALQAAYSEQTQVAARAFGPQLAAMREMGLTDERACVQALVRTGGDVDMAVDLLLSE</sequence>
<dbReference type="Gene3D" id="3.10.20.90">
    <property type="entry name" value="Phosphatidylinositol 3-kinase Catalytic Subunit, Chain A, domain 1"/>
    <property type="match status" value="1"/>
</dbReference>
<dbReference type="AlphaFoldDB" id="A0A1V9WYF0"/>
<evidence type="ECO:0000256" key="1">
    <source>
        <dbReference type="SAM" id="MobiDB-lite"/>
    </source>
</evidence>
<proteinExistence type="predicted"/>
<dbReference type="InterPro" id="IPR029071">
    <property type="entry name" value="Ubiquitin-like_domsf"/>
</dbReference>
<dbReference type="SUPFAM" id="SSF46934">
    <property type="entry name" value="UBA-like"/>
    <property type="match status" value="1"/>
</dbReference>
<dbReference type="STRING" id="418985.A0A1V9WYF0"/>
<dbReference type="PROSITE" id="PS50053">
    <property type="entry name" value="UBIQUITIN_2"/>
    <property type="match status" value="1"/>
</dbReference>
<dbReference type="SUPFAM" id="SSF54236">
    <property type="entry name" value="Ubiquitin-like"/>
    <property type="match status" value="1"/>
</dbReference>
<dbReference type="Pfam" id="PF00240">
    <property type="entry name" value="ubiquitin"/>
    <property type="match status" value="1"/>
</dbReference>
<dbReference type="InterPro" id="IPR015496">
    <property type="entry name" value="Ubiquilin"/>
</dbReference>
<evidence type="ECO:0000313" key="4">
    <source>
        <dbReference type="EMBL" id="OQR66268.1"/>
    </source>
</evidence>
<dbReference type="PANTHER" id="PTHR10677">
    <property type="entry name" value="UBIQUILIN"/>
    <property type="match status" value="1"/>
</dbReference>
<dbReference type="SMART" id="SM00165">
    <property type="entry name" value="UBA"/>
    <property type="match status" value="1"/>
</dbReference>
<dbReference type="InterPro" id="IPR009060">
    <property type="entry name" value="UBA-like_sf"/>
</dbReference>
<evidence type="ECO:0000259" key="2">
    <source>
        <dbReference type="PROSITE" id="PS50030"/>
    </source>
</evidence>
<dbReference type="PANTHER" id="PTHR10677:SF25">
    <property type="entry name" value="UBIQUITIN-LIKE PROTEIN 7"/>
    <property type="match status" value="1"/>
</dbReference>
<dbReference type="Gene3D" id="1.10.8.10">
    <property type="entry name" value="DNA helicase RuvA subunit, C-terminal domain"/>
    <property type="match status" value="1"/>
</dbReference>
<feature type="region of interest" description="Disordered" evidence="1">
    <location>
        <begin position="214"/>
        <end position="240"/>
    </location>
</feature>
<feature type="domain" description="Ubiquitin-like" evidence="3">
    <location>
        <begin position="5"/>
        <end position="77"/>
    </location>
</feature>
<evidence type="ECO:0000259" key="3">
    <source>
        <dbReference type="PROSITE" id="PS50053"/>
    </source>
</evidence>
<feature type="domain" description="UBA" evidence="2">
    <location>
        <begin position="256"/>
        <end position="307"/>
    </location>
</feature>
<dbReference type="GO" id="GO:0006511">
    <property type="term" value="P:ubiquitin-dependent protein catabolic process"/>
    <property type="evidence" value="ECO:0007669"/>
    <property type="project" value="TreeGrafter"/>
</dbReference>
<dbReference type="EMBL" id="MNPL01033126">
    <property type="protein sequence ID" value="OQR66268.1"/>
    <property type="molecule type" value="Genomic_DNA"/>
</dbReference>
<dbReference type="InterPro" id="IPR000626">
    <property type="entry name" value="Ubiquitin-like_dom"/>
</dbReference>
<gene>
    <name evidence="4" type="ORF">BIW11_14267</name>
</gene>
<accession>A0A1V9WYF0</accession>
<dbReference type="Proteomes" id="UP000192247">
    <property type="component" value="Unassembled WGS sequence"/>
</dbReference>
<dbReference type="GO" id="GO:0005829">
    <property type="term" value="C:cytosol"/>
    <property type="evidence" value="ECO:0007669"/>
    <property type="project" value="TreeGrafter"/>
</dbReference>
<keyword evidence="5" id="KW-1185">Reference proteome</keyword>
<dbReference type="InterPro" id="IPR015940">
    <property type="entry name" value="UBA"/>
</dbReference>
<dbReference type="OrthoDB" id="10016665at2759"/>
<comment type="caution">
    <text evidence="4">The sequence shown here is derived from an EMBL/GenBank/DDBJ whole genome shotgun (WGS) entry which is preliminary data.</text>
</comment>
<protein>
    <recommendedName>
        <fullName evidence="6">Ubiquitin-like protein 7</fullName>
    </recommendedName>
</protein>
<dbReference type="CDD" id="cd17039">
    <property type="entry name" value="Ubl_ubiquitin_like"/>
    <property type="match status" value="1"/>
</dbReference>
<dbReference type="PROSITE" id="PS50030">
    <property type="entry name" value="UBA"/>
    <property type="match status" value="1"/>
</dbReference>